<feature type="transmembrane region" description="Helical" evidence="13">
    <location>
        <begin position="617"/>
        <end position="635"/>
    </location>
</feature>
<dbReference type="GO" id="GO:0008076">
    <property type="term" value="C:voltage-gated potassium channel complex"/>
    <property type="evidence" value="ECO:0007669"/>
    <property type="project" value="InterPro"/>
</dbReference>
<comment type="subcellular location">
    <subcellularLocation>
        <location evidence="1">Membrane</location>
        <topology evidence="1">Multi-pass membrane protein</topology>
    </subcellularLocation>
</comment>
<feature type="transmembrane region" description="Helical" evidence="13">
    <location>
        <begin position="781"/>
        <end position="802"/>
    </location>
</feature>
<evidence type="ECO:0000256" key="6">
    <source>
        <dbReference type="ARBA" id="ARBA00022882"/>
    </source>
</evidence>
<comment type="caution">
    <text evidence="15">The sequence shown here is derived from an EMBL/GenBank/DDBJ whole genome shotgun (WGS) entry which is preliminary data.</text>
</comment>
<keyword evidence="11" id="KW-0407">Ion channel</keyword>
<evidence type="ECO:0000256" key="12">
    <source>
        <dbReference type="SAM" id="MobiDB-lite"/>
    </source>
</evidence>
<feature type="domain" description="Ion transport" evidence="14">
    <location>
        <begin position="747"/>
        <end position="980"/>
    </location>
</feature>
<evidence type="ECO:0000256" key="2">
    <source>
        <dbReference type="ARBA" id="ARBA00022448"/>
    </source>
</evidence>
<evidence type="ECO:0000259" key="14">
    <source>
        <dbReference type="Pfam" id="PF00520"/>
    </source>
</evidence>
<accession>A0AAV2YU33</accession>
<dbReference type="SUPFAM" id="SSF81324">
    <property type="entry name" value="Voltage-gated potassium channels"/>
    <property type="match status" value="2"/>
</dbReference>
<dbReference type="InterPro" id="IPR028325">
    <property type="entry name" value="VG_K_chnl"/>
</dbReference>
<protein>
    <recommendedName>
        <fullName evidence="14">Ion transport domain-containing protein</fullName>
    </recommendedName>
</protein>
<keyword evidence="5" id="KW-0631">Potassium channel</keyword>
<organism evidence="15 16">
    <name type="scientific">Lagenidium giganteum</name>
    <dbReference type="NCBI Taxonomy" id="4803"/>
    <lineage>
        <taxon>Eukaryota</taxon>
        <taxon>Sar</taxon>
        <taxon>Stramenopiles</taxon>
        <taxon>Oomycota</taxon>
        <taxon>Peronosporomycetes</taxon>
        <taxon>Pythiales</taxon>
        <taxon>Pythiaceae</taxon>
    </lineage>
</organism>
<reference evidence="15" key="2">
    <citation type="journal article" date="2023" name="Microbiol Resour">
        <title>Decontamination and Annotation of the Draft Genome Sequence of the Oomycete Lagenidium giganteum ARSEF 373.</title>
        <authorList>
            <person name="Morgan W.R."/>
            <person name="Tartar A."/>
        </authorList>
    </citation>
    <scope>NUCLEOTIDE SEQUENCE</scope>
    <source>
        <strain evidence="15">ARSEF 373</strain>
    </source>
</reference>
<evidence type="ECO:0000256" key="7">
    <source>
        <dbReference type="ARBA" id="ARBA00022958"/>
    </source>
</evidence>
<dbReference type="Pfam" id="PF00520">
    <property type="entry name" value="Ion_trans"/>
    <property type="match status" value="2"/>
</dbReference>
<feature type="region of interest" description="Disordered" evidence="12">
    <location>
        <begin position="996"/>
        <end position="1026"/>
    </location>
</feature>
<sequence length="1158" mass="129908">METGVSRGRKYTAAITMDDDEDAVRRASGFRDVNGHPHHNSGAVPLSHLRAPHLHLPHHDHAGDHPLDAAIPGEPQGSNPSLVVKSSSAPRKRSSHKKYNPLSSLMNGASRVHPVTGEHEGDERHDDHHAQPVGNPGSGSSIGKKNSLAGFLPLHTVHVQSLTAAAAAPDAKLMAITATQRALFSKTQNNLSELFERPTESSVGRLVHRFIFLCIVVNLCGLMFETCDGINKGSSTPGYTQLPDQQVYDAVDFAFALVFTIELGMRCMARRGDYTVLSDPLTWIDVIALVPTYINMISAQVGWEKFNPVRVNTTAHYVMQLRLLRIVRLVAILRHYDESKILYLSIKASIRPLGITFFFLFTLTMLLATALFYAQPCYNVHTCAFTDIINSAYFIMVTVATVGYGNQVPDLSNWAALLITITAMIMGQLYFAMPLAIIGNNFQNTYETFQWNKKRKLRHQDTTLAAFPSQKLNPKAQRLCEIQYHFISSWRAVHLVVTKITRIGRERQAQTDEVLSSQIKRLELLRTSMSKLEELHSEASKALQHFLPHKRRDRRSLIASHTDGMMQSIYSRAWRAMGKGNTQIPEAPQDSRMMTQTFKGKLWLLLEVPESSRLAGAINKVMVAFALLSIMLFGFESLPELHSSGISTSSCQQVVKEYCDKYAYGGTLDSGCFARFAENGTVNYEMQLDFKCLDDPPSDPSACYGYGFNFGNESGPNCEEAFLSKGVGLICYRQQCTDADTIAAMEGYWIYFEWVFGTTFTLELIVRFYASHHRSKFFGDFYNIIDLLTIVPFIIEVIQYMVYGIPPIYAIVATTPSPLSVIRVLKTMRILKLTRHFRGTKILASTAKESYRQLTIPLYFLFTGCILAGAIFYETERGTECFAGKYCEWQHKNVLTPSLSQGQPLGKRLLIQDRNPTIITDMVHSTWLALVTATTVGYGDMKVRTSFGRLFSIFVMIFSTMYTSMPLSLVGGKFYTLYEKHMEKMIMKRGGSSASWRTKRNIREGSSQLGRETATSEDDSSEPSQYTLTEDDFDKIHTFMGMRRTLQNLARSVENLSHVNEDILHKYESLQDGKNLQAMLRNTENLEANIARKSNAILDAILQFSEVVERLLDAPPTYEAFLGPSPNILALPPHIAMSANQDLGFSLRESPLTTALPR</sequence>
<feature type="transmembrane region" description="Helical" evidence="13">
    <location>
        <begin position="854"/>
        <end position="873"/>
    </location>
</feature>
<evidence type="ECO:0000256" key="9">
    <source>
        <dbReference type="ARBA" id="ARBA00023065"/>
    </source>
</evidence>
<dbReference type="GO" id="GO:0001508">
    <property type="term" value="P:action potential"/>
    <property type="evidence" value="ECO:0007669"/>
    <property type="project" value="TreeGrafter"/>
</dbReference>
<keyword evidence="9" id="KW-0406">Ion transport</keyword>
<evidence type="ECO:0000256" key="11">
    <source>
        <dbReference type="ARBA" id="ARBA00023303"/>
    </source>
</evidence>
<evidence type="ECO:0000256" key="10">
    <source>
        <dbReference type="ARBA" id="ARBA00023136"/>
    </source>
</evidence>
<dbReference type="PRINTS" id="PR00169">
    <property type="entry name" value="KCHANNEL"/>
</dbReference>
<feature type="transmembrane region" description="Helical" evidence="13">
    <location>
        <begin position="748"/>
        <end position="769"/>
    </location>
</feature>
<feature type="domain" description="Ion transport" evidence="14">
    <location>
        <begin position="206"/>
        <end position="448"/>
    </location>
</feature>
<evidence type="ECO:0000313" key="16">
    <source>
        <dbReference type="Proteomes" id="UP001146120"/>
    </source>
</evidence>
<keyword evidence="6" id="KW-0851">Voltage-gated channel</keyword>
<dbReference type="Gene3D" id="1.20.120.350">
    <property type="entry name" value="Voltage-gated potassium channels. Chain C"/>
    <property type="match status" value="2"/>
</dbReference>
<name>A0AAV2YU33_9STRA</name>
<keyword evidence="3" id="KW-0633">Potassium transport</keyword>
<feature type="transmembrane region" description="Helical" evidence="13">
    <location>
        <begin position="950"/>
        <end position="978"/>
    </location>
</feature>
<dbReference type="AlphaFoldDB" id="A0AAV2YU33"/>
<evidence type="ECO:0000256" key="5">
    <source>
        <dbReference type="ARBA" id="ARBA00022826"/>
    </source>
</evidence>
<evidence type="ECO:0000313" key="15">
    <source>
        <dbReference type="EMBL" id="DAZ96879.1"/>
    </source>
</evidence>
<evidence type="ECO:0000256" key="1">
    <source>
        <dbReference type="ARBA" id="ARBA00004141"/>
    </source>
</evidence>
<keyword evidence="16" id="KW-1185">Reference proteome</keyword>
<dbReference type="PANTHER" id="PTHR11537:SF254">
    <property type="entry name" value="POTASSIUM VOLTAGE-GATED CHANNEL PROTEIN SHAB"/>
    <property type="match status" value="1"/>
</dbReference>
<dbReference type="PANTHER" id="PTHR11537">
    <property type="entry name" value="VOLTAGE-GATED POTASSIUM CHANNEL"/>
    <property type="match status" value="1"/>
</dbReference>
<evidence type="ECO:0000256" key="8">
    <source>
        <dbReference type="ARBA" id="ARBA00022989"/>
    </source>
</evidence>
<reference evidence="15" key="1">
    <citation type="submission" date="2022-11" db="EMBL/GenBank/DDBJ databases">
        <authorList>
            <person name="Morgan W.R."/>
            <person name="Tartar A."/>
        </authorList>
    </citation>
    <scope>NUCLEOTIDE SEQUENCE</scope>
    <source>
        <strain evidence="15">ARSEF 373</strain>
    </source>
</reference>
<feature type="compositionally biased region" description="Basic and acidic residues" evidence="12">
    <location>
        <begin position="57"/>
        <end position="67"/>
    </location>
</feature>
<keyword evidence="7" id="KW-0630">Potassium</keyword>
<keyword evidence="8 13" id="KW-1133">Transmembrane helix</keyword>
<dbReference type="InterPro" id="IPR005821">
    <property type="entry name" value="Ion_trans_dom"/>
</dbReference>
<feature type="transmembrane region" description="Helical" evidence="13">
    <location>
        <begin position="353"/>
        <end position="374"/>
    </location>
</feature>
<evidence type="ECO:0000256" key="3">
    <source>
        <dbReference type="ARBA" id="ARBA00022538"/>
    </source>
</evidence>
<dbReference type="InterPro" id="IPR027359">
    <property type="entry name" value="Volt_channel_dom_sf"/>
</dbReference>
<evidence type="ECO:0000256" key="4">
    <source>
        <dbReference type="ARBA" id="ARBA00022692"/>
    </source>
</evidence>
<feature type="compositionally biased region" description="Basic and acidic residues" evidence="12">
    <location>
        <begin position="116"/>
        <end position="130"/>
    </location>
</feature>
<dbReference type="Proteomes" id="UP001146120">
    <property type="component" value="Unassembled WGS sequence"/>
</dbReference>
<keyword evidence="2" id="KW-0813">Transport</keyword>
<feature type="compositionally biased region" description="Basic residues" evidence="12">
    <location>
        <begin position="90"/>
        <end position="99"/>
    </location>
</feature>
<keyword evidence="4 13" id="KW-0812">Transmembrane</keyword>
<proteinExistence type="predicted"/>
<evidence type="ECO:0000256" key="13">
    <source>
        <dbReference type="SAM" id="Phobius"/>
    </source>
</evidence>
<dbReference type="GO" id="GO:0005249">
    <property type="term" value="F:voltage-gated potassium channel activity"/>
    <property type="evidence" value="ECO:0007669"/>
    <property type="project" value="InterPro"/>
</dbReference>
<dbReference type="EMBL" id="DAKRPA010000153">
    <property type="protein sequence ID" value="DAZ96879.1"/>
    <property type="molecule type" value="Genomic_DNA"/>
</dbReference>
<feature type="transmembrane region" description="Helical" evidence="13">
    <location>
        <begin position="414"/>
        <end position="433"/>
    </location>
</feature>
<feature type="region of interest" description="Disordered" evidence="12">
    <location>
        <begin position="54"/>
        <end position="144"/>
    </location>
</feature>
<keyword evidence="10 13" id="KW-0472">Membrane</keyword>
<feature type="compositionally biased region" description="Polar residues" evidence="12">
    <location>
        <begin position="76"/>
        <end position="89"/>
    </location>
</feature>
<dbReference type="Gene3D" id="1.10.287.70">
    <property type="match status" value="2"/>
</dbReference>
<gene>
    <name evidence="15" type="ORF">N0F65_008840</name>
</gene>